<feature type="transmembrane region" description="Helical" evidence="1">
    <location>
        <begin position="284"/>
        <end position="306"/>
    </location>
</feature>
<keyword evidence="3" id="KW-0378">Hydrolase</keyword>
<feature type="domain" description="AB hydrolase-1" evidence="2">
    <location>
        <begin position="56"/>
        <end position="163"/>
    </location>
</feature>
<keyword evidence="1" id="KW-1133">Transmembrane helix</keyword>
<dbReference type="EMBL" id="FWFK01000002">
    <property type="protein sequence ID" value="SLN26354.1"/>
    <property type="molecule type" value="Genomic_DNA"/>
</dbReference>
<protein>
    <submittedName>
        <fullName evidence="3">Alpha/beta hydrolase family protein</fullName>
    </submittedName>
</protein>
<keyword evidence="1" id="KW-0472">Membrane</keyword>
<evidence type="ECO:0000313" key="4">
    <source>
        <dbReference type="Proteomes" id="UP000193570"/>
    </source>
</evidence>
<name>A0A1X6YN61_9RHOB</name>
<feature type="transmembrane region" description="Helical" evidence="1">
    <location>
        <begin position="312"/>
        <end position="331"/>
    </location>
</feature>
<dbReference type="InterPro" id="IPR029058">
    <property type="entry name" value="AB_hydrolase_fold"/>
</dbReference>
<feature type="transmembrane region" description="Helical" evidence="1">
    <location>
        <begin position="403"/>
        <end position="421"/>
    </location>
</feature>
<evidence type="ECO:0000259" key="2">
    <source>
        <dbReference type="Pfam" id="PF00561"/>
    </source>
</evidence>
<dbReference type="SUPFAM" id="SSF53474">
    <property type="entry name" value="alpha/beta-Hydrolases"/>
    <property type="match status" value="1"/>
</dbReference>
<feature type="transmembrane region" description="Helical" evidence="1">
    <location>
        <begin position="459"/>
        <end position="479"/>
    </location>
</feature>
<proteinExistence type="predicted"/>
<dbReference type="AlphaFoldDB" id="A0A1X6YN61"/>
<gene>
    <name evidence="3" type="ORF">ROJ8625_01058</name>
</gene>
<feature type="transmembrane region" description="Helical" evidence="1">
    <location>
        <begin position="373"/>
        <end position="391"/>
    </location>
</feature>
<dbReference type="InterPro" id="IPR000073">
    <property type="entry name" value="AB_hydrolase_1"/>
</dbReference>
<keyword evidence="1" id="KW-0812">Transmembrane</keyword>
<feature type="transmembrane region" description="Helical" evidence="1">
    <location>
        <begin position="343"/>
        <end position="361"/>
    </location>
</feature>
<sequence>MIRRHIKAVTAALAAVLALLSIWQLEQARAGIDRDAVRLDGTPATIYRAPGSGGQLVLVSHGFAGSRQMMEAISLTLARAGHVVVAFDYPGHGRHPGRLSPDITRLTGTTADLVRQTRAIAEAARARTGIAPVALVGHSMATDVIVRAAADLDGVTGVAAISMYSDRLSPTHPQRLLVVSGARETRLREVARTAVAQVEPVAPGDVARDGAVERRAVVAPRVGHVGVLWSPATLRAVADWFGPVPDLARTGPWIAVLLAAILALAWPLTAMLPRGARDGAPAPLRRAAMAAALPAPVAALAAMSALPVGGSAGFGGLALGLFLWGTGALAILRPRLRLGWPDVAAAGFVILWGLGVFGLALDRYGAAFVPAGPRLPLMVALLPATLVVGLADRALVEGRGIPARLLLRLPLLLALGAAMALRPTSVGLLFTILPVLVLFVLVHGSIARWAGMRGRRDGAALGQGVALAWAIAASTPLFATA</sequence>
<dbReference type="OrthoDB" id="504769at2"/>
<evidence type="ECO:0000313" key="3">
    <source>
        <dbReference type="EMBL" id="SLN26354.1"/>
    </source>
</evidence>
<accession>A0A1X6YN61</accession>
<feature type="transmembrane region" description="Helical" evidence="1">
    <location>
        <begin position="253"/>
        <end position="272"/>
    </location>
</feature>
<reference evidence="3 4" key="1">
    <citation type="submission" date="2017-03" db="EMBL/GenBank/DDBJ databases">
        <authorList>
            <person name="Afonso C.L."/>
            <person name="Miller P.J."/>
            <person name="Scott M.A."/>
            <person name="Spackman E."/>
            <person name="Goraichik I."/>
            <person name="Dimitrov K.M."/>
            <person name="Suarez D.L."/>
            <person name="Swayne D.E."/>
        </authorList>
    </citation>
    <scope>NUCLEOTIDE SEQUENCE [LARGE SCALE GENOMIC DNA]</scope>
    <source>
        <strain evidence="3 4">CECT 8625</strain>
    </source>
</reference>
<dbReference type="Pfam" id="PF00561">
    <property type="entry name" value="Abhydrolase_1"/>
    <property type="match status" value="1"/>
</dbReference>
<keyword evidence="4" id="KW-1185">Reference proteome</keyword>
<feature type="transmembrane region" description="Helical" evidence="1">
    <location>
        <begin position="427"/>
        <end position="447"/>
    </location>
</feature>
<dbReference type="RefSeq" id="WP_085790827.1">
    <property type="nucleotide sequence ID" value="NZ_FWFK01000002.1"/>
</dbReference>
<organism evidence="3 4">
    <name type="scientific">Roseivivax jejudonensis</name>
    <dbReference type="NCBI Taxonomy" id="1529041"/>
    <lineage>
        <taxon>Bacteria</taxon>
        <taxon>Pseudomonadati</taxon>
        <taxon>Pseudomonadota</taxon>
        <taxon>Alphaproteobacteria</taxon>
        <taxon>Rhodobacterales</taxon>
        <taxon>Roseobacteraceae</taxon>
        <taxon>Roseivivax</taxon>
    </lineage>
</organism>
<dbReference type="GO" id="GO:0016787">
    <property type="term" value="F:hydrolase activity"/>
    <property type="evidence" value="ECO:0007669"/>
    <property type="project" value="UniProtKB-KW"/>
</dbReference>
<dbReference type="Proteomes" id="UP000193570">
    <property type="component" value="Unassembled WGS sequence"/>
</dbReference>
<evidence type="ECO:0000256" key="1">
    <source>
        <dbReference type="SAM" id="Phobius"/>
    </source>
</evidence>
<dbReference type="Gene3D" id="3.40.50.1820">
    <property type="entry name" value="alpha/beta hydrolase"/>
    <property type="match status" value="1"/>
</dbReference>